<sequence length="739" mass="79915">MAVATSIKFKAIETLLASARRHGRRNLTEPETKAILKLAGFSIPKEHLVTNARDAMRVAGQIGFPVVLKVVSPDLPHKSDIGGVRLDLHSRNAVRNAYHSILKDVRARSSRISIEGILVQQQLEGIEVILGATTDQQFGPVIVFGLGGIYVEALNDTVCRLIPITRQDAQSMVAEIKSAPLLNGFRGLPRVDKRSIVTALSRLSTLVARFPDQLQELDINPMLVNAQGAVAVDAMALLTRSPSDRKAPGRRNWKSRHVGRSGHPRKREVSSQPLKALFAPRSVAIVGASASKGKSGYFILKNILDGGFSGRVYPVNPRAKQILNCRCYASVRDLPEPPDLVILVVANEHVKTVLQDCAIRQAKAVTIVTAGFGEIGEAGSKAQDALTTIIRESAMRVVGPNSVGLVSAPNKLVGSFVPFPKWPAGPVAIASQTGIFTGAYVDALAAQSTQRFGFSRSICLGNKIDVDEVDFLEYAANDAASRVIAIHLESFKRPREFLAAANRANQTKPVVVFKTGRTDAGARVAASHSGALSSQDRIVTAALKQYGIVHVETLEEFIGTMKAFAWQPVPRGNRAAIVTLSGAMGVMAVDEMGGTGLTLAKFAPATVKAIANLMPKWQPVQNPADIWMALGSGPEKAHAEILDAVLTDPGVDMLLCVLLPIPNADFSNVRKVFKKLTDAHPDKPLFLIMLGGQVRQRWLRQLDSLHLPVYSDPRSAVRAMATMQFYGKHRNRLGLDPRM</sequence>
<dbReference type="InterPro" id="IPR032875">
    <property type="entry name" value="Succ_CoA_lig_flav_dom"/>
</dbReference>
<dbReference type="Gene3D" id="3.40.50.261">
    <property type="entry name" value="Succinyl-CoA synthetase domains"/>
    <property type="match status" value="2"/>
</dbReference>
<keyword evidence="3" id="KW-0067">ATP-binding</keyword>
<dbReference type="Gene3D" id="3.30.1490.20">
    <property type="entry name" value="ATP-grasp fold, A domain"/>
    <property type="match status" value="1"/>
</dbReference>
<dbReference type="GO" id="GO:0005524">
    <property type="term" value="F:ATP binding"/>
    <property type="evidence" value="ECO:0007669"/>
    <property type="project" value="UniProtKB-KW"/>
</dbReference>
<evidence type="ECO:0000313" key="6">
    <source>
        <dbReference type="EMBL" id="SUZ87784.1"/>
    </source>
</evidence>
<dbReference type="EMBL" id="UINC01001739">
    <property type="protein sequence ID" value="SUZ87784.1"/>
    <property type="molecule type" value="Genomic_DNA"/>
</dbReference>
<evidence type="ECO:0000256" key="1">
    <source>
        <dbReference type="ARBA" id="ARBA00022598"/>
    </source>
</evidence>
<gene>
    <name evidence="6" type="ORF">METZ01_LOCUS40638</name>
</gene>
<dbReference type="InterPro" id="IPR013815">
    <property type="entry name" value="ATP_grasp_subdomain_1"/>
</dbReference>
<name>A0A381R991_9ZZZZ</name>
<dbReference type="AlphaFoldDB" id="A0A381R991"/>
<dbReference type="FunFam" id="3.30.1490.20:FF:000020">
    <property type="entry name" value="Protein lysine acetyltransferase"/>
    <property type="match status" value="1"/>
</dbReference>
<dbReference type="InterPro" id="IPR051538">
    <property type="entry name" value="Acyl-CoA_Synth/Transferase"/>
</dbReference>
<dbReference type="InterPro" id="IPR003781">
    <property type="entry name" value="CoA-bd"/>
</dbReference>
<dbReference type="PROSITE" id="PS50975">
    <property type="entry name" value="ATP_GRASP"/>
    <property type="match status" value="1"/>
</dbReference>
<dbReference type="Pfam" id="PF13607">
    <property type="entry name" value="Succ_CoA_lig"/>
    <property type="match status" value="1"/>
</dbReference>
<feature type="domain" description="ATP-grasp" evidence="5">
    <location>
        <begin position="33"/>
        <end position="69"/>
    </location>
</feature>
<dbReference type="InterPro" id="IPR036291">
    <property type="entry name" value="NAD(P)-bd_dom_sf"/>
</dbReference>
<dbReference type="Gene3D" id="3.30.470.20">
    <property type="entry name" value="ATP-grasp fold, B domain"/>
    <property type="match status" value="1"/>
</dbReference>
<dbReference type="SUPFAM" id="SSF51735">
    <property type="entry name" value="NAD(P)-binding Rossmann-fold domains"/>
    <property type="match status" value="1"/>
</dbReference>
<feature type="region of interest" description="Disordered" evidence="4">
    <location>
        <begin position="241"/>
        <end position="271"/>
    </location>
</feature>
<dbReference type="SUPFAM" id="SSF56059">
    <property type="entry name" value="Glutathione synthetase ATP-binding domain-like"/>
    <property type="match status" value="1"/>
</dbReference>
<keyword evidence="2" id="KW-0547">Nucleotide-binding</keyword>
<keyword evidence="1" id="KW-0436">Ligase</keyword>
<evidence type="ECO:0000259" key="5">
    <source>
        <dbReference type="PROSITE" id="PS50975"/>
    </source>
</evidence>
<dbReference type="PANTHER" id="PTHR43334:SF1">
    <property type="entry name" value="3-HYDROXYPROPIONATE--COA LIGASE [ADP-FORMING]"/>
    <property type="match status" value="1"/>
</dbReference>
<evidence type="ECO:0000256" key="3">
    <source>
        <dbReference type="ARBA" id="ARBA00022840"/>
    </source>
</evidence>
<dbReference type="SMART" id="SM00881">
    <property type="entry name" value="CoA_binding"/>
    <property type="match status" value="1"/>
</dbReference>
<reference evidence="6" key="1">
    <citation type="submission" date="2018-05" db="EMBL/GenBank/DDBJ databases">
        <authorList>
            <person name="Lanie J.A."/>
            <person name="Ng W.-L."/>
            <person name="Kazmierczak K.M."/>
            <person name="Andrzejewski T.M."/>
            <person name="Davidsen T.M."/>
            <person name="Wayne K.J."/>
            <person name="Tettelin H."/>
            <person name="Glass J.I."/>
            <person name="Rusch D."/>
            <person name="Podicherti R."/>
            <person name="Tsui H.-C.T."/>
            <person name="Winkler M.E."/>
        </authorList>
    </citation>
    <scope>NUCLEOTIDE SEQUENCE</scope>
</reference>
<dbReference type="GO" id="GO:0016874">
    <property type="term" value="F:ligase activity"/>
    <property type="evidence" value="ECO:0007669"/>
    <property type="project" value="UniProtKB-KW"/>
</dbReference>
<dbReference type="InterPro" id="IPR016102">
    <property type="entry name" value="Succinyl-CoA_synth-like"/>
</dbReference>
<evidence type="ECO:0000256" key="2">
    <source>
        <dbReference type="ARBA" id="ARBA00022741"/>
    </source>
</evidence>
<dbReference type="PANTHER" id="PTHR43334">
    <property type="entry name" value="ACETATE--COA LIGASE [ADP-FORMING]"/>
    <property type="match status" value="1"/>
</dbReference>
<dbReference type="InterPro" id="IPR011761">
    <property type="entry name" value="ATP-grasp"/>
</dbReference>
<evidence type="ECO:0000256" key="4">
    <source>
        <dbReference type="SAM" id="MobiDB-lite"/>
    </source>
</evidence>
<accession>A0A381R991</accession>
<dbReference type="Gene3D" id="3.40.50.720">
    <property type="entry name" value="NAD(P)-binding Rossmann-like Domain"/>
    <property type="match status" value="1"/>
</dbReference>
<organism evidence="6">
    <name type="scientific">marine metagenome</name>
    <dbReference type="NCBI Taxonomy" id="408172"/>
    <lineage>
        <taxon>unclassified sequences</taxon>
        <taxon>metagenomes</taxon>
        <taxon>ecological metagenomes</taxon>
    </lineage>
</organism>
<feature type="compositionally biased region" description="Basic residues" evidence="4">
    <location>
        <begin position="248"/>
        <end position="266"/>
    </location>
</feature>
<dbReference type="GO" id="GO:0046872">
    <property type="term" value="F:metal ion binding"/>
    <property type="evidence" value="ECO:0007669"/>
    <property type="project" value="InterPro"/>
</dbReference>
<dbReference type="Pfam" id="PF13380">
    <property type="entry name" value="CoA_binding_2"/>
    <property type="match status" value="1"/>
</dbReference>
<dbReference type="SUPFAM" id="SSF52210">
    <property type="entry name" value="Succinyl-CoA synthetase domains"/>
    <property type="match status" value="2"/>
</dbReference>
<proteinExistence type="predicted"/>
<dbReference type="Pfam" id="PF13549">
    <property type="entry name" value="ATP-grasp_5"/>
    <property type="match status" value="1"/>
</dbReference>
<protein>
    <recommendedName>
        <fullName evidence="5">ATP-grasp domain-containing protein</fullName>
    </recommendedName>
</protein>